<dbReference type="SUPFAM" id="SSF54160">
    <property type="entry name" value="Chromo domain-like"/>
    <property type="match status" value="1"/>
</dbReference>
<evidence type="ECO:0000313" key="5">
    <source>
        <dbReference type="EMBL" id="WJZ84604.1"/>
    </source>
</evidence>
<dbReference type="EMBL" id="CP126650">
    <property type="protein sequence ID" value="WJZ84604.1"/>
    <property type="molecule type" value="Genomic_DNA"/>
</dbReference>
<dbReference type="SMART" id="SM00298">
    <property type="entry name" value="CHROMO"/>
    <property type="match status" value="1"/>
</dbReference>
<protein>
    <recommendedName>
        <fullName evidence="4">Chromo domain-containing protein</fullName>
    </recommendedName>
</protein>
<evidence type="ECO:0000313" key="6">
    <source>
        <dbReference type="Proteomes" id="UP001227230"/>
    </source>
</evidence>
<dbReference type="InterPro" id="IPR023779">
    <property type="entry name" value="Chromodomain_CS"/>
</dbReference>
<dbReference type="PROSITE" id="PS50013">
    <property type="entry name" value="CHROMO_2"/>
    <property type="match status" value="1"/>
</dbReference>
<dbReference type="InterPro" id="IPR023780">
    <property type="entry name" value="Chromo_domain"/>
</dbReference>
<feature type="domain" description="Chromo" evidence="4">
    <location>
        <begin position="58"/>
        <end position="121"/>
    </location>
</feature>
<organism evidence="5 6">
    <name type="scientific">Vitis vinifera</name>
    <name type="common">Grape</name>
    <dbReference type="NCBI Taxonomy" id="29760"/>
    <lineage>
        <taxon>Eukaryota</taxon>
        <taxon>Viridiplantae</taxon>
        <taxon>Streptophyta</taxon>
        <taxon>Embryophyta</taxon>
        <taxon>Tracheophyta</taxon>
        <taxon>Spermatophyta</taxon>
        <taxon>Magnoliopsida</taxon>
        <taxon>eudicotyledons</taxon>
        <taxon>Gunneridae</taxon>
        <taxon>Pentapetalae</taxon>
        <taxon>rosids</taxon>
        <taxon>Vitales</taxon>
        <taxon>Vitaceae</taxon>
        <taxon>Viteae</taxon>
        <taxon>Vitis</taxon>
    </lineage>
</organism>
<reference evidence="5 6" key="1">
    <citation type="journal article" date="2023" name="Hortic Res">
        <title>The complete reference genome for grapevine (Vitis vinifera L.) genetics and breeding.</title>
        <authorList>
            <person name="Shi X."/>
            <person name="Cao S."/>
            <person name="Wang X."/>
            <person name="Huang S."/>
            <person name="Wang Y."/>
            <person name="Liu Z."/>
            <person name="Liu W."/>
            <person name="Leng X."/>
            <person name="Peng Y."/>
            <person name="Wang N."/>
            <person name="Wang Y."/>
            <person name="Ma Z."/>
            <person name="Xu X."/>
            <person name="Zhang F."/>
            <person name="Xue H."/>
            <person name="Zhong H."/>
            <person name="Wang Y."/>
            <person name="Zhang K."/>
            <person name="Velt A."/>
            <person name="Avia K."/>
            <person name="Holtgrawe D."/>
            <person name="Grimplet J."/>
            <person name="Matus J.T."/>
            <person name="Ware D."/>
            <person name="Wu X."/>
            <person name="Wang H."/>
            <person name="Liu C."/>
            <person name="Fang Y."/>
            <person name="Rustenholz C."/>
            <person name="Cheng Z."/>
            <person name="Xiao H."/>
            <person name="Zhou Y."/>
        </authorList>
    </citation>
    <scope>NUCLEOTIDE SEQUENCE [LARGE SCALE GENOMIC DNA]</scope>
    <source>
        <strain evidence="6">cv. Pinot noir / PN40024</strain>
        <tissue evidence="5">Leaf</tissue>
    </source>
</reference>
<sequence length="121" mass="14355">MAPLLGTNQEAKEERDEVAHTHIDEVTKEKVNSMGKRKQDSKHRKCMGLHPFVASREKEVKNILAEWVTRKQGVPRVIEYLVRWKGLPKRQVSWENADSLRRFWKHIERFQEETTTRTSMT</sequence>
<accession>A0ABY9BPJ2</accession>
<proteinExistence type="predicted"/>
<dbReference type="InterPro" id="IPR000953">
    <property type="entry name" value="Chromo/chromo_shadow_dom"/>
</dbReference>
<evidence type="ECO:0000256" key="1">
    <source>
        <dbReference type="ARBA" id="ARBA00004123"/>
    </source>
</evidence>
<keyword evidence="2" id="KW-0539">Nucleus</keyword>
<comment type="subcellular location">
    <subcellularLocation>
        <location evidence="1">Nucleus</location>
    </subcellularLocation>
</comment>
<dbReference type="Pfam" id="PF00385">
    <property type="entry name" value="Chromo"/>
    <property type="match status" value="1"/>
</dbReference>
<dbReference type="Proteomes" id="UP001227230">
    <property type="component" value="Chromosome 3"/>
</dbReference>
<keyword evidence="6" id="KW-1185">Reference proteome</keyword>
<evidence type="ECO:0000259" key="4">
    <source>
        <dbReference type="PROSITE" id="PS50013"/>
    </source>
</evidence>
<dbReference type="Gene3D" id="2.40.50.40">
    <property type="match status" value="1"/>
</dbReference>
<evidence type="ECO:0000256" key="2">
    <source>
        <dbReference type="ARBA" id="ARBA00023242"/>
    </source>
</evidence>
<evidence type="ECO:0000256" key="3">
    <source>
        <dbReference type="SAM" id="MobiDB-lite"/>
    </source>
</evidence>
<name>A0ABY9BPJ2_VITVI</name>
<dbReference type="PROSITE" id="PS00598">
    <property type="entry name" value="CHROMO_1"/>
    <property type="match status" value="1"/>
</dbReference>
<gene>
    <name evidence="5" type="ORF">VitviT2T_004204</name>
</gene>
<dbReference type="InterPro" id="IPR016197">
    <property type="entry name" value="Chromo-like_dom_sf"/>
</dbReference>
<feature type="compositionally biased region" description="Basic and acidic residues" evidence="3">
    <location>
        <begin position="10"/>
        <end position="22"/>
    </location>
</feature>
<feature type="region of interest" description="Disordered" evidence="3">
    <location>
        <begin position="1"/>
        <end position="22"/>
    </location>
</feature>